<dbReference type="InterPro" id="IPR003340">
    <property type="entry name" value="B3_DNA-bd"/>
</dbReference>
<accession>A0A6A1V3H4</accession>
<dbReference type="AlphaFoldDB" id="A0A6A1V3H4"/>
<sequence>MQLLQRKPNFVPYFQRIPENFVNKFREELSTVATLTIPDGHVWRVGYRKMGNSIWFHERWEEFVECYSIRVGYFLVFRYEGNSNFFVHIFNLTASEINFQSNALSSASGLNYGNRYNVFEELEEDDSAEILGSSLPCLTSGPLKNKLLGECGDQLTSSKSYTPPSLQNLFNGSQLKNCLNWASEGNLHLSKGVNKSSAEIQLTRDIGVQFNAVELKKSLDEVRLQSPGQEIQRTKKTVRKKRKPDPNEQESSVPQEEVEMRFRFYESASARKRTVTAEERERAINSAKAFEPDNPFCRVVLRPSYLYRGCIMYLPSCFAEKHLSGVSGFIKLQIPDGRQWPVRCLYRGGRAKLSQGWYEFSMENNLGEGDVCVFELLKTRDIVLKVTLFRVLEDTGLVVNQPSQQNVTQTKLIRI</sequence>
<dbReference type="InterPro" id="IPR015300">
    <property type="entry name" value="DNA-bd_pseudobarrel_sf"/>
</dbReference>
<name>A0A6A1V3H4_9ROSI</name>
<evidence type="ECO:0000256" key="5">
    <source>
        <dbReference type="ARBA" id="ARBA00023242"/>
    </source>
</evidence>
<protein>
    <submittedName>
        <fullName evidence="8">B3 domain-containing transcription factor VRN1</fullName>
    </submittedName>
</protein>
<dbReference type="PANTHER" id="PTHR31391:SF106">
    <property type="entry name" value="B3 DOMAIN-CONTAINING PROTEIN OS01G0723500"/>
    <property type="match status" value="1"/>
</dbReference>
<reference evidence="8 9" key="1">
    <citation type="journal article" date="2019" name="Plant Biotechnol. J.">
        <title>The red bayberry genome and genetic basis of sex determination.</title>
        <authorList>
            <person name="Jia H.M."/>
            <person name="Jia H.J."/>
            <person name="Cai Q.L."/>
            <person name="Wang Y."/>
            <person name="Zhao H.B."/>
            <person name="Yang W.F."/>
            <person name="Wang G.Y."/>
            <person name="Li Y.H."/>
            <person name="Zhan D.L."/>
            <person name="Shen Y.T."/>
            <person name="Niu Q.F."/>
            <person name="Chang L."/>
            <person name="Qiu J."/>
            <person name="Zhao L."/>
            <person name="Xie H.B."/>
            <person name="Fu W.Y."/>
            <person name="Jin J."/>
            <person name="Li X.W."/>
            <person name="Jiao Y."/>
            <person name="Zhou C.C."/>
            <person name="Tu T."/>
            <person name="Chai C.Y."/>
            <person name="Gao J.L."/>
            <person name="Fan L.J."/>
            <person name="van de Weg E."/>
            <person name="Wang J.Y."/>
            <person name="Gao Z.S."/>
        </authorList>
    </citation>
    <scope>NUCLEOTIDE SEQUENCE [LARGE SCALE GENOMIC DNA]</scope>
    <source>
        <tissue evidence="8">Leaves</tissue>
    </source>
</reference>
<evidence type="ECO:0000256" key="6">
    <source>
        <dbReference type="SAM" id="MobiDB-lite"/>
    </source>
</evidence>
<keyword evidence="5" id="KW-0539">Nucleus</keyword>
<keyword evidence="3" id="KW-0238">DNA-binding</keyword>
<evidence type="ECO:0000256" key="2">
    <source>
        <dbReference type="ARBA" id="ARBA00023015"/>
    </source>
</evidence>
<evidence type="ECO:0000313" key="9">
    <source>
        <dbReference type="Proteomes" id="UP000516437"/>
    </source>
</evidence>
<comment type="caution">
    <text evidence="8">The sequence shown here is derived from an EMBL/GenBank/DDBJ whole genome shotgun (WGS) entry which is preliminary data.</text>
</comment>
<dbReference type="EMBL" id="RXIC02000025">
    <property type="protein sequence ID" value="KAB1207193.1"/>
    <property type="molecule type" value="Genomic_DNA"/>
</dbReference>
<evidence type="ECO:0000259" key="7">
    <source>
        <dbReference type="PROSITE" id="PS50863"/>
    </source>
</evidence>
<dbReference type="SMART" id="SM01019">
    <property type="entry name" value="B3"/>
    <property type="match status" value="2"/>
</dbReference>
<feature type="domain" description="TF-B3" evidence="7">
    <location>
        <begin position="1"/>
        <end position="93"/>
    </location>
</feature>
<comment type="subcellular location">
    <subcellularLocation>
        <location evidence="1">Nucleus</location>
    </subcellularLocation>
</comment>
<dbReference type="OrthoDB" id="623918at2759"/>
<evidence type="ECO:0000313" key="8">
    <source>
        <dbReference type="EMBL" id="KAB1207193.1"/>
    </source>
</evidence>
<dbReference type="Proteomes" id="UP000516437">
    <property type="component" value="Chromosome 7"/>
</dbReference>
<dbReference type="PROSITE" id="PS50863">
    <property type="entry name" value="B3"/>
    <property type="match status" value="2"/>
</dbReference>
<feature type="compositionally biased region" description="Basic residues" evidence="6">
    <location>
        <begin position="234"/>
        <end position="243"/>
    </location>
</feature>
<keyword evidence="9" id="KW-1185">Reference proteome</keyword>
<feature type="domain" description="TF-B3" evidence="7">
    <location>
        <begin position="297"/>
        <end position="392"/>
    </location>
</feature>
<organism evidence="8 9">
    <name type="scientific">Morella rubra</name>
    <name type="common">Chinese bayberry</name>
    <dbReference type="NCBI Taxonomy" id="262757"/>
    <lineage>
        <taxon>Eukaryota</taxon>
        <taxon>Viridiplantae</taxon>
        <taxon>Streptophyta</taxon>
        <taxon>Embryophyta</taxon>
        <taxon>Tracheophyta</taxon>
        <taxon>Spermatophyta</taxon>
        <taxon>Magnoliopsida</taxon>
        <taxon>eudicotyledons</taxon>
        <taxon>Gunneridae</taxon>
        <taxon>Pentapetalae</taxon>
        <taxon>rosids</taxon>
        <taxon>fabids</taxon>
        <taxon>Fagales</taxon>
        <taxon>Myricaceae</taxon>
        <taxon>Morella</taxon>
    </lineage>
</organism>
<gene>
    <name evidence="8" type="ORF">CJ030_MR7G011514</name>
</gene>
<keyword evidence="2" id="KW-0805">Transcription regulation</keyword>
<dbReference type="PANTHER" id="PTHR31391">
    <property type="entry name" value="B3 DOMAIN-CONTAINING PROTEIN OS11G0197600-RELATED"/>
    <property type="match status" value="1"/>
</dbReference>
<dbReference type="GO" id="GO:0003677">
    <property type="term" value="F:DNA binding"/>
    <property type="evidence" value="ECO:0007669"/>
    <property type="project" value="UniProtKB-KW"/>
</dbReference>
<evidence type="ECO:0000256" key="4">
    <source>
        <dbReference type="ARBA" id="ARBA00023163"/>
    </source>
</evidence>
<dbReference type="Gene3D" id="2.40.330.10">
    <property type="entry name" value="DNA-binding pseudobarrel domain"/>
    <property type="match status" value="2"/>
</dbReference>
<dbReference type="Pfam" id="PF02362">
    <property type="entry name" value="B3"/>
    <property type="match status" value="2"/>
</dbReference>
<dbReference type="InterPro" id="IPR044837">
    <property type="entry name" value="REM16-like"/>
</dbReference>
<dbReference type="SUPFAM" id="SSF101936">
    <property type="entry name" value="DNA-binding pseudobarrel domain"/>
    <property type="match status" value="2"/>
</dbReference>
<dbReference type="CDD" id="cd10017">
    <property type="entry name" value="B3_DNA"/>
    <property type="match status" value="2"/>
</dbReference>
<keyword evidence="4" id="KW-0804">Transcription</keyword>
<feature type="region of interest" description="Disordered" evidence="6">
    <location>
        <begin position="226"/>
        <end position="255"/>
    </location>
</feature>
<proteinExistence type="predicted"/>
<dbReference type="GO" id="GO:0005634">
    <property type="term" value="C:nucleus"/>
    <property type="evidence" value="ECO:0007669"/>
    <property type="project" value="UniProtKB-SubCell"/>
</dbReference>
<evidence type="ECO:0000256" key="1">
    <source>
        <dbReference type="ARBA" id="ARBA00004123"/>
    </source>
</evidence>
<evidence type="ECO:0000256" key="3">
    <source>
        <dbReference type="ARBA" id="ARBA00023125"/>
    </source>
</evidence>